<organism evidence="3 4">
    <name type="scientific">Littorina saxatilis</name>
    <dbReference type="NCBI Taxonomy" id="31220"/>
    <lineage>
        <taxon>Eukaryota</taxon>
        <taxon>Metazoa</taxon>
        <taxon>Spiralia</taxon>
        <taxon>Lophotrochozoa</taxon>
        <taxon>Mollusca</taxon>
        <taxon>Gastropoda</taxon>
        <taxon>Caenogastropoda</taxon>
        <taxon>Littorinimorpha</taxon>
        <taxon>Littorinoidea</taxon>
        <taxon>Littorinidae</taxon>
        <taxon>Littorina</taxon>
    </lineage>
</organism>
<name>A0AAN9BWZ1_9CAEN</name>
<feature type="compositionally biased region" description="Acidic residues" evidence="1">
    <location>
        <begin position="599"/>
        <end position="612"/>
    </location>
</feature>
<comment type="caution">
    <text evidence="3">The sequence shown here is derived from an EMBL/GenBank/DDBJ whole genome shotgun (WGS) entry which is preliminary data.</text>
</comment>
<evidence type="ECO:0000313" key="4">
    <source>
        <dbReference type="Proteomes" id="UP001374579"/>
    </source>
</evidence>
<reference evidence="3 4" key="1">
    <citation type="submission" date="2024-02" db="EMBL/GenBank/DDBJ databases">
        <title>Chromosome-scale genome assembly of the rough periwinkle Littorina saxatilis.</title>
        <authorList>
            <person name="De Jode A."/>
            <person name="Faria R."/>
            <person name="Formenti G."/>
            <person name="Sims Y."/>
            <person name="Smith T.P."/>
            <person name="Tracey A."/>
            <person name="Wood J.M.D."/>
            <person name="Zagrodzka Z.B."/>
            <person name="Johannesson K."/>
            <person name="Butlin R.K."/>
            <person name="Leder E.H."/>
        </authorList>
    </citation>
    <scope>NUCLEOTIDE SEQUENCE [LARGE SCALE GENOMIC DNA]</scope>
    <source>
        <strain evidence="3">Snail1</strain>
        <tissue evidence="3">Muscle</tissue>
    </source>
</reference>
<dbReference type="SUPFAM" id="SSF46785">
    <property type="entry name" value="Winged helix' DNA-binding domain"/>
    <property type="match status" value="2"/>
</dbReference>
<dbReference type="InterPro" id="IPR005818">
    <property type="entry name" value="Histone_H1/H5_H15"/>
</dbReference>
<feature type="compositionally biased region" description="Polar residues" evidence="1">
    <location>
        <begin position="707"/>
        <end position="717"/>
    </location>
</feature>
<feature type="region of interest" description="Disordered" evidence="1">
    <location>
        <begin position="245"/>
        <end position="362"/>
    </location>
</feature>
<gene>
    <name evidence="3" type="ORF">V1264_012060</name>
</gene>
<protein>
    <recommendedName>
        <fullName evidence="2">H15 domain-containing protein</fullName>
    </recommendedName>
</protein>
<accession>A0AAN9BWZ1</accession>
<feature type="compositionally biased region" description="Acidic residues" evidence="1">
    <location>
        <begin position="684"/>
        <end position="695"/>
    </location>
</feature>
<evidence type="ECO:0000256" key="1">
    <source>
        <dbReference type="SAM" id="MobiDB-lite"/>
    </source>
</evidence>
<feature type="compositionally biased region" description="Basic and acidic residues" evidence="1">
    <location>
        <begin position="286"/>
        <end position="305"/>
    </location>
</feature>
<proteinExistence type="predicted"/>
<feature type="compositionally biased region" description="Basic and acidic residues" evidence="1">
    <location>
        <begin position="8"/>
        <end position="19"/>
    </location>
</feature>
<dbReference type="GO" id="GO:0000786">
    <property type="term" value="C:nucleosome"/>
    <property type="evidence" value="ECO:0007669"/>
    <property type="project" value="InterPro"/>
</dbReference>
<feature type="compositionally biased region" description="Basic residues" evidence="1">
    <location>
        <begin position="653"/>
        <end position="679"/>
    </location>
</feature>
<feature type="region of interest" description="Disordered" evidence="1">
    <location>
        <begin position="549"/>
        <end position="825"/>
    </location>
</feature>
<dbReference type="EMBL" id="JBAMIC010000002">
    <property type="protein sequence ID" value="KAK7112629.1"/>
    <property type="molecule type" value="Genomic_DNA"/>
</dbReference>
<feature type="compositionally biased region" description="Pro residues" evidence="1">
    <location>
        <begin position="37"/>
        <end position="46"/>
    </location>
</feature>
<evidence type="ECO:0000259" key="2">
    <source>
        <dbReference type="PROSITE" id="PS51504"/>
    </source>
</evidence>
<feature type="compositionally biased region" description="Basic residues" evidence="1">
    <location>
        <begin position="339"/>
        <end position="354"/>
    </location>
</feature>
<feature type="domain" description="H15" evidence="2">
    <location>
        <begin position="438"/>
        <end position="513"/>
    </location>
</feature>
<keyword evidence="4" id="KW-1185">Reference proteome</keyword>
<dbReference type="PROSITE" id="PS51504">
    <property type="entry name" value="H15"/>
    <property type="match status" value="1"/>
</dbReference>
<dbReference type="GO" id="GO:0006334">
    <property type="term" value="P:nucleosome assembly"/>
    <property type="evidence" value="ECO:0007669"/>
    <property type="project" value="InterPro"/>
</dbReference>
<dbReference type="InterPro" id="IPR036388">
    <property type="entry name" value="WH-like_DNA-bd_sf"/>
</dbReference>
<dbReference type="Pfam" id="PF00538">
    <property type="entry name" value="Linker_histone"/>
    <property type="match status" value="3"/>
</dbReference>
<dbReference type="SMART" id="SM00526">
    <property type="entry name" value="H15"/>
    <property type="match status" value="2"/>
</dbReference>
<feature type="compositionally biased region" description="Acidic residues" evidence="1">
    <location>
        <begin position="735"/>
        <end position="749"/>
    </location>
</feature>
<dbReference type="Gene3D" id="1.10.10.10">
    <property type="entry name" value="Winged helix-like DNA-binding domain superfamily/Winged helix DNA-binding domain"/>
    <property type="match status" value="3"/>
</dbReference>
<feature type="region of interest" description="Disordered" evidence="1">
    <location>
        <begin position="1"/>
        <end position="57"/>
    </location>
</feature>
<evidence type="ECO:0000313" key="3">
    <source>
        <dbReference type="EMBL" id="KAK7112629.1"/>
    </source>
</evidence>
<feature type="compositionally biased region" description="Basic residues" evidence="1">
    <location>
        <begin position="636"/>
        <end position="646"/>
    </location>
</feature>
<dbReference type="Proteomes" id="UP001374579">
    <property type="component" value="Unassembled WGS sequence"/>
</dbReference>
<feature type="compositionally biased region" description="Acidic residues" evidence="1">
    <location>
        <begin position="269"/>
        <end position="285"/>
    </location>
</feature>
<feature type="compositionally biased region" description="Low complexity" evidence="1">
    <location>
        <begin position="758"/>
        <end position="773"/>
    </location>
</feature>
<feature type="compositionally biased region" description="Basic and acidic residues" evidence="1">
    <location>
        <begin position="313"/>
        <end position="338"/>
    </location>
</feature>
<dbReference type="AlphaFoldDB" id="A0AAN9BWZ1"/>
<sequence length="825" mass="90981">MPVIKKRITAEYLEREQQRNEQNGGSAADVEGDSENSPPPAAPPPVTAAGAASPLKRKVPSGQAMLKGLDGEVLVEKRKRTLPPGELKLDAWLDSNLEKRADSVLSLVKLYEFYTDTCQQDASNVVEIDVFKTMLHNKFGKEFGLKEGSAYSGLVKTAKPRKKAVLAQSLGYKMKDIIEETLKASGNPSKGMVFSWLKKFIAAKYPALQIEFRPHFLRRALEREINASRVELVKGIGFCGFYRQPGPPAVEEEPKQKKKGAKKGQQGEESADSAEDVAVDADKDDEEKAKAKKDEKGDETAEKTGKDKKKKSQEKEESTEGTEEGKEGEEEKKTEEKKAKKKRKNAPKRKKSTIRSHSNPQTLSDVFPLAMTYMAEPKEATFGRIRKYLEKFYSRVDIDSKLKRCIEHGCETGMWERMSGSGTTGSFQLLVDSFNPEHTESMTDMVCSAIIACNEPKTSSVRMLKSYISEYHPDFNIDTRPHKLKFALEKAEKQNQLRRVTGIGMTGSFQLVKQFTPSPDVLAGEEDEEEMYEFEEPKGKQEVYVVRKTKSGRKAPVERTQIDYSPSFKKKAGAGSAGRGKKKPKQKKARMTSQYAEVSSEEESSSEEEAASDVEGYHPRPSQSRGGVRAAPAKASQKRAAPKAKGKAAVTKGRGKPAAKSKSAPKRGKPARKSPQKKQVKVEESEEEEEEEEEEDKKAYSPRPTKSGRNANGSTPIKSPAKKRGRTPQAAAPVSDEDEEQYFEVEEEAPPPKKGRAGKAAASKSPAAAATPKSLKKRGAVESSSPSAGRTPRGSRQSYKEADSGDEDDGDNVAPPKSSRSSRKR</sequence>
<dbReference type="GO" id="GO:0003677">
    <property type="term" value="F:DNA binding"/>
    <property type="evidence" value="ECO:0007669"/>
    <property type="project" value="InterPro"/>
</dbReference>
<dbReference type="InterPro" id="IPR036390">
    <property type="entry name" value="WH_DNA-bd_sf"/>
</dbReference>
<feature type="compositionally biased region" description="Basic residues" evidence="1">
    <location>
        <begin position="579"/>
        <end position="590"/>
    </location>
</feature>